<dbReference type="RefSeq" id="WP_204518384.1">
    <property type="nucleotide sequence ID" value="NZ_BAABIN010000002.1"/>
</dbReference>
<dbReference type="Proteomes" id="UP000717624">
    <property type="component" value="Unassembled WGS sequence"/>
</dbReference>
<evidence type="ECO:0000313" key="3">
    <source>
        <dbReference type="Proteomes" id="UP000717624"/>
    </source>
</evidence>
<dbReference type="EMBL" id="JAFBEB010000006">
    <property type="protein sequence ID" value="MBM7590649.1"/>
    <property type="molecule type" value="Genomic_DNA"/>
</dbReference>
<sequence length="236" mass="27464">MEIATIEKELGSFIGRLLRDNFGKGPESIFVSVSERLISIYLRNFFQPMERILFDQGQEELIARMRNLMMNSLIPEIKTKIHFLTNNPIKSVYYDWNLSQKSGMILIVSANPFDHAAYLKPDFEGQEILHRQMIAANGNHSDQMESLKLNDRTILVMHSGAFTKVEQELIHLGFDELVLMAKKNVVKSFLEKVNFESFLLRQVRDIFLLYNAEWEQIWFVFMLGPNKRGSEELGNK</sequence>
<organism evidence="2 3">
    <name type="scientific">Brevibacillus fulvus</name>
    <dbReference type="NCBI Taxonomy" id="1125967"/>
    <lineage>
        <taxon>Bacteria</taxon>
        <taxon>Bacillati</taxon>
        <taxon>Bacillota</taxon>
        <taxon>Bacilli</taxon>
        <taxon>Bacillales</taxon>
        <taxon>Paenibacillaceae</taxon>
        <taxon>Brevibacillus</taxon>
    </lineage>
</organism>
<dbReference type="AlphaFoldDB" id="A0A938XYQ9"/>
<protein>
    <submittedName>
        <fullName evidence="2">Uncharacterized protein YbcI</fullName>
    </submittedName>
</protein>
<name>A0A938XYQ9_9BACL</name>
<comment type="caution">
    <text evidence="2">The sequence shown here is derived from an EMBL/GenBank/DDBJ whole genome shotgun (WGS) entry which is preliminary data.</text>
</comment>
<dbReference type="Pfam" id="PF10057">
    <property type="entry name" value="MpsC"/>
    <property type="match status" value="1"/>
</dbReference>
<dbReference type="InterPro" id="IPR018745">
    <property type="entry name" value="MpsC"/>
</dbReference>
<gene>
    <name evidence="2" type="ORF">JOD01_002253</name>
</gene>
<evidence type="ECO:0000259" key="1">
    <source>
        <dbReference type="Pfam" id="PF10057"/>
    </source>
</evidence>
<evidence type="ECO:0000313" key="2">
    <source>
        <dbReference type="EMBL" id="MBM7590649.1"/>
    </source>
</evidence>
<accession>A0A938XYQ9</accession>
<keyword evidence="3" id="KW-1185">Reference proteome</keyword>
<reference evidence="2" key="1">
    <citation type="submission" date="2021-01" db="EMBL/GenBank/DDBJ databases">
        <title>Genomic Encyclopedia of Type Strains, Phase IV (KMG-IV): sequencing the most valuable type-strain genomes for metagenomic binning, comparative biology and taxonomic classification.</title>
        <authorList>
            <person name="Goeker M."/>
        </authorList>
    </citation>
    <scope>NUCLEOTIDE SEQUENCE</scope>
    <source>
        <strain evidence="2">DSM 25523</strain>
    </source>
</reference>
<feature type="domain" description="Na+-translocating membrane potential-generating system MpsC" evidence="1">
    <location>
        <begin position="5"/>
        <end position="108"/>
    </location>
</feature>
<proteinExistence type="predicted"/>